<name>A0ABW4U6Z5_9HYPH</name>
<dbReference type="PANTHER" id="PTHR36440">
    <property type="entry name" value="PUTATIVE (AFU_ORTHOLOGUE AFUA_8G07350)-RELATED"/>
    <property type="match status" value="1"/>
</dbReference>
<dbReference type="InterPro" id="IPR011051">
    <property type="entry name" value="RmlC_Cupin_sf"/>
</dbReference>
<keyword evidence="3" id="KW-1185">Reference proteome</keyword>
<accession>A0ABW4U6Z5</accession>
<sequence>MILRGTEDRGQGPGIVHLTARPGAAVVGEHFHPNMTERFTVFSGRLDASIAGETFSLGPGQSAMVEAGVVHDWWNSSKTEEAHVLIEIERAPGADRIDPNRFELMIGMLFGLANAGRVDKRGRPFPLQAAVIVREFADVVVFTQPPPAIQRVALGILAPLANLLGYRAIDPAFCRPHAHVTPAPEILALAGLPPSP</sequence>
<feature type="domain" description="Cupin type-2" evidence="1">
    <location>
        <begin position="19"/>
        <end position="85"/>
    </location>
</feature>
<evidence type="ECO:0000313" key="2">
    <source>
        <dbReference type="EMBL" id="MFD1983282.1"/>
    </source>
</evidence>
<dbReference type="Gene3D" id="2.60.120.10">
    <property type="entry name" value="Jelly Rolls"/>
    <property type="match status" value="1"/>
</dbReference>
<dbReference type="Pfam" id="PF07883">
    <property type="entry name" value="Cupin_2"/>
    <property type="match status" value="1"/>
</dbReference>
<protein>
    <submittedName>
        <fullName evidence="2">Cupin domain-containing protein</fullName>
    </submittedName>
</protein>
<proteinExistence type="predicted"/>
<comment type="caution">
    <text evidence="2">The sequence shown here is derived from an EMBL/GenBank/DDBJ whole genome shotgun (WGS) entry which is preliminary data.</text>
</comment>
<reference evidence="3" key="1">
    <citation type="journal article" date="2019" name="Int. J. Syst. Evol. Microbiol.">
        <title>The Global Catalogue of Microorganisms (GCM) 10K type strain sequencing project: providing services to taxonomists for standard genome sequencing and annotation.</title>
        <authorList>
            <consortium name="The Broad Institute Genomics Platform"/>
            <consortium name="The Broad Institute Genome Sequencing Center for Infectious Disease"/>
            <person name="Wu L."/>
            <person name="Ma J."/>
        </authorList>
    </citation>
    <scope>NUCLEOTIDE SEQUENCE [LARGE SCALE GENOMIC DNA]</scope>
    <source>
        <strain evidence="3">CGMCC 1.16225</strain>
    </source>
</reference>
<dbReference type="EMBL" id="JBHUGZ010000007">
    <property type="protein sequence ID" value="MFD1983282.1"/>
    <property type="molecule type" value="Genomic_DNA"/>
</dbReference>
<gene>
    <name evidence="2" type="ORF">ACFSOZ_11435</name>
</gene>
<dbReference type="Proteomes" id="UP001597405">
    <property type="component" value="Unassembled WGS sequence"/>
</dbReference>
<organism evidence="2 3">
    <name type="scientific">Mesorhizobium newzealandense</name>
    <dbReference type="NCBI Taxonomy" id="1300302"/>
    <lineage>
        <taxon>Bacteria</taxon>
        <taxon>Pseudomonadati</taxon>
        <taxon>Pseudomonadota</taxon>
        <taxon>Alphaproteobacteria</taxon>
        <taxon>Hyphomicrobiales</taxon>
        <taxon>Phyllobacteriaceae</taxon>
        <taxon>Mesorhizobium</taxon>
    </lineage>
</organism>
<evidence type="ECO:0000259" key="1">
    <source>
        <dbReference type="Pfam" id="PF07883"/>
    </source>
</evidence>
<evidence type="ECO:0000313" key="3">
    <source>
        <dbReference type="Proteomes" id="UP001597405"/>
    </source>
</evidence>
<dbReference type="InterPro" id="IPR013096">
    <property type="entry name" value="Cupin_2"/>
</dbReference>
<dbReference type="RefSeq" id="WP_379097422.1">
    <property type="nucleotide sequence ID" value="NZ_JBHUGZ010000007.1"/>
</dbReference>
<dbReference type="InterPro" id="IPR053146">
    <property type="entry name" value="QDO-like"/>
</dbReference>
<dbReference type="PANTHER" id="PTHR36440:SF1">
    <property type="entry name" value="PUTATIVE (AFU_ORTHOLOGUE AFUA_8G07350)-RELATED"/>
    <property type="match status" value="1"/>
</dbReference>
<dbReference type="SUPFAM" id="SSF51182">
    <property type="entry name" value="RmlC-like cupins"/>
    <property type="match status" value="1"/>
</dbReference>
<dbReference type="InterPro" id="IPR014710">
    <property type="entry name" value="RmlC-like_jellyroll"/>
</dbReference>